<gene>
    <name evidence="3" type="ORF">BS47DRAFT_1351048</name>
</gene>
<keyword evidence="1" id="KW-1133">Transmembrane helix</keyword>
<feature type="signal peptide" evidence="2">
    <location>
        <begin position="1"/>
        <end position="19"/>
    </location>
</feature>
<protein>
    <submittedName>
        <fullName evidence="3">Uncharacterized protein</fullName>
    </submittedName>
</protein>
<reference evidence="3" key="1">
    <citation type="journal article" date="2020" name="Nat. Commun.">
        <title>Large-scale genome sequencing of mycorrhizal fungi provides insights into the early evolution of symbiotic traits.</title>
        <authorList>
            <person name="Miyauchi S."/>
            <person name="Kiss E."/>
            <person name="Kuo A."/>
            <person name="Drula E."/>
            <person name="Kohler A."/>
            <person name="Sanchez-Garcia M."/>
            <person name="Morin E."/>
            <person name="Andreopoulos B."/>
            <person name="Barry K.W."/>
            <person name="Bonito G."/>
            <person name="Buee M."/>
            <person name="Carver A."/>
            <person name="Chen C."/>
            <person name="Cichocki N."/>
            <person name="Clum A."/>
            <person name="Culley D."/>
            <person name="Crous P.W."/>
            <person name="Fauchery L."/>
            <person name="Girlanda M."/>
            <person name="Hayes R.D."/>
            <person name="Keri Z."/>
            <person name="LaButti K."/>
            <person name="Lipzen A."/>
            <person name="Lombard V."/>
            <person name="Magnuson J."/>
            <person name="Maillard F."/>
            <person name="Murat C."/>
            <person name="Nolan M."/>
            <person name="Ohm R.A."/>
            <person name="Pangilinan J."/>
            <person name="Pereira M.F."/>
            <person name="Perotto S."/>
            <person name="Peter M."/>
            <person name="Pfister S."/>
            <person name="Riley R."/>
            <person name="Sitrit Y."/>
            <person name="Stielow J.B."/>
            <person name="Szollosi G."/>
            <person name="Zifcakova L."/>
            <person name="Stursova M."/>
            <person name="Spatafora J.W."/>
            <person name="Tedersoo L."/>
            <person name="Vaario L.M."/>
            <person name="Yamada A."/>
            <person name="Yan M."/>
            <person name="Wang P."/>
            <person name="Xu J."/>
            <person name="Bruns T."/>
            <person name="Baldrian P."/>
            <person name="Vilgalys R."/>
            <person name="Dunand C."/>
            <person name="Henrissat B."/>
            <person name="Grigoriev I.V."/>
            <person name="Hibbett D."/>
            <person name="Nagy L.G."/>
            <person name="Martin F.M."/>
        </authorList>
    </citation>
    <scope>NUCLEOTIDE SEQUENCE</scope>
    <source>
        <strain evidence="3">UP504</strain>
    </source>
</reference>
<evidence type="ECO:0000256" key="2">
    <source>
        <dbReference type="SAM" id="SignalP"/>
    </source>
</evidence>
<sequence length="78" mass="9204">MLVLLFLCVSLSWGTVVESYCEYYTRYYWHHVPKTAILFILVFVFFVFGKHLPAKATISAGAEQSDVWLYRCYWRIGV</sequence>
<evidence type="ECO:0000256" key="1">
    <source>
        <dbReference type="SAM" id="Phobius"/>
    </source>
</evidence>
<name>A0A9P6AL42_9AGAM</name>
<dbReference type="AlphaFoldDB" id="A0A9P6AL42"/>
<dbReference type="EMBL" id="MU129070">
    <property type="protein sequence ID" value="KAF9507860.1"/>
    <property type="molecule type" value="Genomic_DNA"/>
</dbReference>
<evidence type="ECO:0000313" key="4">
    <source>
        <dbReference type="Proteomes" id="UP000886523"/>
    </source>
</evidence>
<feature type="chain" id="PRO_5040427252" evidence="2">
    <location>
        <begin position="20"/>
        <end position="78"/>
    </location>
</feature>
<proteinExistence type="predicted"/>
<accession>A0A9P6AL42</accession>
<evidence type="ECO:0000313" key="3">
    <source>
        <dbReference type="EMBL" id="KAF9507860.1"/>
    </source>
</evidence>
<keyword evidence="2" id="KW-0732">Signal</keyword>
<keyword evidence="1" id="KW-0472">Membrane</keyword>
<keyword evidence="1" id="KW-0812">Transmembrane</keyword>
<organism evidence="3 4">
    <name type="scientific">Hydnum rufescens UP504</name>
    <dbReference type="NCBI Taxonomy" id="1448309"/>
    <lineage>
        <taxon>Eukaryota</taxon>
        <taxon>Fungi</taxon>
        <taxon>Dikarya</taxon>
        <taxon>Basidiomycota</taxon>
        <taxon>Agaricomycotina</taxon>
        <taxon>Agaricomycetes</taxon>
        <taxon>Cantharellales</taxon>
        <taxon>Hydnaceae</taxon>
        <taxon>Hydnum</taxon>
    </lineage>
</organism>
<comment type="caution">
    <text evidence="3">The sequence shown here is derived from an EMBL/GenBank/DDBJ whole genome shotgun (WGS) entry which is preliminary data.</text>
</comment>
<dbReference type="Proteomes" id="UP000886523">
    <property type="component" value="Unassembled WGS sequence"/>
</dbReference>
<keyword evidence="4" id="KW-1185">Reference proteome</keyword>
<feature type="transmembrane region" description="Helical" evidence="1">
    <location>
        <begin position="31"/>
        <end position="49"/>
    </location>
</feature>